<dbReference type="PANTHER" id="PTHR39176">
    <property type="entry name" value="PERIPLASMIC PROTEIN-RELATED"/>
    <property type="match status" value="1"/>
</dbReference>
<dbReference type="OrthoDB" id="7340239at2"/>
<keyword evidence="4" id="KW-1185">Reference proteome</keyword>
<sequence length="133" mass="15102">MLKGLLKTQKSFLAGCILTLCVSSSVYSQNRVDCANAKTQSEINACTQIEYQKVDKELNTLYKKIIPKLNESQKATLVQSQKRWIAFRDDYSRIYSLIYKGGTMATAAVIKCKTETTRARIIELKQLLDQIDL</sequence>
<dbReference type="Pfam" id="PF07007">
    <property type="entry name" value="LprI"/>
    <property type="match status" value="1"/>
</dbReference>
<dbReference type="InterPro" id="IPR009739">
    <property type="entry name" value="LprI-like_N"/>
</dbReference>
<accession>A0A2U2P939</accession>
<feature type="domain" description="Lysozyme inhibitor LprI-like N-terminal" evidence="2">
    <location>
        <begin position="34"/>
        <end position="124"/>
    </location>
</feature>
<evidence type="ECO:0000313" key="3">
    <source>
        <dbReference type="EMBL" id="PWG77908.1"/>
    </source>
</evidence>
<evidence type="ECO:0000256" key="1">
    <source>
        <dbReference type="SAM" id="SignalP"/>
    </source>
</evidence>
<evidence type="ECO:0000313" key="4">
    <source>
        <dbReference type="Proteomes" id="UP000245647"/>
    </source>
</evidence>
<dbReference type="AlphaFoldDB" id="A0A2U2P939"/>
<dbReference type="RefSeq" id="WP_109418506.1">
    <property type="nucleotide sequence ID" value="NZ_QEAS01000066.1"/>
</dbReference>
<reference evidence="3 4" key="1">
    <citation type="submission" date="2018-04" db="EMBL/GenBank/DDBJ databases">
        <title>Pedobacter chongqingensis sp. nov., isolated from a rottenly hemp rope.</title>
        <authorList>
            <person name="Cai Y."/>
        </authorList>
    </citation>
    <scope>NUCLEOTIDE SEQUENCE [LARGE SCALE GENOMIC DNA]</scope>
    <source>
        <strain evidence="3 4">FJ4-8</strain>
    </source>
</reference>
<feature type="signal peptide" evidence="1">
    <location>
        <begin position="1"/>
        <end position="28"/>
    </location>
</feature>
<name>A0A2U2P939_9SPHI</name>
<organism evidence="3 4">
    <name type="scientific">Pararcticibacter amylolyticus</name>
    <dbReference type="NCBI Taxonomy" id="2173175"/>
    <lineage>
        <taxon>Bacteria</taxon>
        <taxon>Pseudomonadati</taxon>
        <taxon>Bacteroidota</taxon>
        <taxon>Sphingobacteriia</taxon>
        <taxon>Sphingobacteriales</taxon>
        <taxon>Sphingobacteriaceae</taxon>
        <taxon>Pararcticibacter</taxon>
    </lineage>
</organism>
<keyword evidence="1" id="KW-0732">Signal</keyword>
<protein>
    <recommendedName>
        <fullName evidence="2">Lysozyme inhibitor LprI-like N-terminal domain-containing protein</fullName>
    </recommendedName>
</protein>
<dbReference type="Proteomes" id="UP000245647">
    <property type="component" value="Unassembled WGS sequence"/>
</dbReference>
<feature type="chain" id="PRO_5015787944" description="Lysozyme inhibitor LprI-like N-terminal domain-containing protein" evidence="1">
    <location>
        <begin position="29"/>
        <end position="133"/>
    </location>
</feature>
<dbReference type="PANTHER" id="PTHR39176:SF1">
    <property type="entry name" value="PERIPLASMIC PROTEIN"/>
    <property type="match status" value="1"/>
</dbReference>
<evidence type="ECO:0000259" key="2">
    <source>
        <dbReference type="Pfam" id="PF07007"/>
    </source>
</evidence>
<comment type="caution">
    <text evidence="3">The sequence shown here is derived from an EMBL/GenBank/DDBJ whole genome shotgun (WGS) entry which is preliminary data.</text>
</comment>
<gene>
    <name evidence="3" type="ORF">DDR33_25035</name>
</gene>
<dbReference type="EMBL" id="QEAS01000066">
    <property type="protein sequence ID" value="PWG77908.1"/>
    <property type="molecule type" value="Genomic_DNA"/>
</dbReference>
<proteinExistence type="predicted"/>
<dbReference type="Gene3D" id="1.20.1270.180">
    <property type="match status" value="1"/>
</dbReference>